<evidence type="ECO:0000313" key="10">
    <source>
        <dbReference type="Proteomes" id="UP000050277"/>
    </source>
</evidence>
<organism evidence="9 10">
    <name type="scientific">Herpetosiphon geysericola</name>
    <dbReference type="NCBI Taxonomy" id="70996"/>
    <lineage>
        <taxon>Bacteria</taxon>
        <taxon>Bacillati</taxon>
        <taxon>Chloroflexota</taxon>
        <taxon>Chloroflexia</taxon>
        <taxon>Herpetosiphonales</taxon>
        <taxon>Herpetosiphonaceae</taxon>
        <taxon>Herpetosiphon</taxon>
    </lineage>
</organism>
<dbReference type="PATRIC" id="fig|70996.4.peg.2643"/>
<sequence>MIAAPRFDPNSDEPLRINPELTLHWLIEFLRDEVGFRRGFKQVVIGLSGGVDSALTTYLCAKAFGPENVLAVRMPYRTSSSDSLDHAQLVIDDLGIQQRTIEITNAVDGYLAFEPDADGRRRGNVMARTRMIVLFDQSQKLGCIPIGTGNKTERLFGYYTWHADDAPPVNPLGDLFKTQVWELASAIGVPDVIVHKPASADLVVGQTDEDDFGISYRKADRVLAYLLSGYRPEQLVARGFNADEVAIVQRRVNTTHWKRHLPSTAMLSSTAIGEYYLRPVDY</sequence>
<proteinExistence type="inferred from homology"/>
<dbReference type="InterPro" id="IPR022310">
    <property type="entry name" value="NAD/GMP_synthase"/>
</dbReference>
<evidence type="ECO:0000256" key="3">
    <source>
        <dbReference type="ARBA" id="ARBA00022741"/>
    </source>
</evidence>
<dbReference type="PANTHER" id="PTHR23090">
    <property type="entry name" value="NH 3 /GLUTAMINE-DEPENDENT NAD + SYNTHETASE"/>
    <property type="match status" value="1"/>
</dbReference>
<reference evidence="9 10" key="1">
    <citation type="submission" date="2015-07" db="EMBL/GenBank/DDBJ databases">
        <title>Whole genome sequence of Herpetosiphon geysericola DSM 7119.</title>
        <authorList>
            <person name="Hemp J."/>
            <person name="Ward L.M."/>
            <person name="Pace L.A."/>
            <person name="Fischer W.W."/>
        </authorList>
    </citation>
    <scope>NUCLEOTIDE SEQUENCE [LARGE SCALE GENOMIC DNA]</scope>
    <source>
        <strain evidence="9 10">DSM 7119</strain>
    </source>
</reference>
<dbReference type="GO" id="GO:0005524">
    <property type="term" value="F:ATP binding"/>
    <property type="evidence" value="ECO:0007669"/>
    <property type="project" value="UniProtKB-KW"/>
</dbReference>
<evidence type="ECO:0000256" key="6">
    <source>
        <dbReference type="RuleBase" id="RU003811"/>
    </source>
</evidence>
<keyword evidence="2 6" id="KW-0436">Ligase</keyword>
<keyword evidence="5 6" id="KW-0520">NAD</keyword>
<comment type="caution">
    <text evidence="9">The sequence shown here is derived from an EMBL/GenBank/DDBJ whole genome shotgun (WGS) entry which is preliminary data.</text>
</comment>
<dbReference type="CDD" id="cd00553">
    <property type="entry name" value="NAD_synthase"/>
    <property type="match status" value="1"/>
</dbReference>
<keyword evidence="4 6" id="KW-0067">ATP-binding</keyword>
<dbReference type="EMBL" id="LGKP01000010">
    <property type="protein sequence ID" value="KPL90781.1"/>
    <property type="molecule type" value="Genomic_DNA"/>
</dbReference>
<comment type="pathway">
    <text evidence="1">Cofactor biosynthesis; NAD(+) biosynthesis.</text>
</comment>
<dbReference type="InterPro" id="IPR003694">
    <property type="entry name" value="NAD_synthase"/>
</dbReference>
<dbReference type="Pfam" id="PF02540">
    <property type="entry name" value="NAD_synthase"/>
    <property type="match status" value="1"/>
</dbReference>
<dbReference type="NCBIfam" id="NF010587">
    <property type="entry name" value="PRK13980.1"/>
    <property type="match status" value="1"/>
</dbReference>
<comment type="catalytic activity">
    <reaction evidence="7">
        <text>deamido-NAD(+) + NH4(+) + ATP = AMP + diphosphate + NAD(+) + H(+)</text>
        <dbReference type="Rhea" id="RHEA:21188"/>
        <dbReference type="ChEBI" id="CHEBI:15378"/>
        <dbReference type="ChEBI" id="CHEBI:28938"/>
        <dbReference type="ChEBI" id="CHEBI:30616"/>
        <dbReference type="ChEBI" id="CHEBI:33019"/>
        <dbReference type="ChEBI" id="CHEBI:57540"/>
        <dbReference type="ChEBI" id="CHEBI:58437"/>
        <dbReference type="ChEBI" id="CHEBI:456215"/>
        <dbReference type="EC" id="6.3.1.5"/>
    </reaction>
</comment>
<evidence type="ECO:0000256" key="5">
    <source>
        <dbReference type="ARBA" id="ARBA00023027"/>
    </source>
</evidence>
<keyword evidence="10" id="KW-1185">Reference proteome</keyword>
<evidence type="ECO:0000313" key="9">
    <source>
        <dbReference type="EMBL" id="KPL90781.1"/>
    </source>
</evidence>
<dbReference type="UniPathway" id="UPA00253"/>
<keyword evidence="3 6" id="KW-0547">Nucleotide-binding</keyword>
<dbReference type="PANTHER" id="PTHR23090:SF9">
    <property type="entry name" value="GLUTAMINE-DEPENDENT NAD(+) SYNTHETASE"/>
    <property type="match status" value="1"/>
</dbReference>
<dbReference type="STRING" id="70996.SE18_04940"/>
<dbReference type="AlphaFoldDB" id="A0A0P6Z016"/>
<gene>
    <name evidence="9" type="ORF">SE18_04940</name>
</gene>
<dbReference type="GO" id="GO:0009435">
    <property type="term" value="P:NAD+ biosynthetic process"/>
    <property type="evidence" value="ECO:0007669"/>
    <property type="project" value="UniProtKB-UniPathway"/>
</dbReference>
<evidence type="ECO:0000259" key="8">
    <source>
        <dbReference type="Pfam" id="PF02540"/>
    </source>
</evidence>
<dbReference type="GO" id="GO:0008795">
    <property type="term" value="F:NAD+ synthase activity"/>
    <property type="evidence" value="ECO:0007669"/>
    <property type="project" value="UniProtKB-EC"/>
</dbReference>
<evidence type="ECO:0000256" key="2">
    <source>
        <dbReference type="ARBA" id="ARBA00022598"/>
    </source>
</evidence>
<dbReference type="InterPro" id="IPR014729">
    <property type="entry name" value="Rossmann-like_a/b/a_fold"/>
</dbReference>
<evidence type="ECO:0000256" key="1">
    <source>
        <dbReference type="ARBA" id="ARBA00004790"/>
    </source>
</evidence>
<dbReference type="NCBIfam" id="TIGR00552">
    <property type="entry name" value="nadE"/>
    <property type="match status" value="1"/>
</dbReference>
<dbReference type="GO" id="GO:0005737">
    <property type="term" value="C:cytoplasm"/>
    <property type="evidence" value="ECO:0007669"/>
    <property type="project" value="InterPro"/>
</dbReference>
<protein>
    <recommendedName>
        <fullName evidence="7">NH(3)-dependent NAD(+) synthetase</fullName>
        <ecNumber evidence="7">6.3.1.5</ecNumber>
    </recommendedName>
</protein>
<name>A0A0P6Z016_9CHLR</name>
<dbReference type="Proteomes" id="UP000050277">
    <property type="component" value="Unassembled WGS sequence"/>
</dbReference>
<dbReference type="Gene3D" id="3.40.50.620">
    <property type="entry name" value="HUPs"/>
    <property type="match status" value="1"/>
</dbReference>
<dbReference type="GO" id="GO:0003952">
    <property type="term" value="F:NAD+ synthase (glutamine-hydrolyzing) activity"/>
    <property type="evidence" value="ECO:0007669"/>
    <property type="project" value="InterPro"/>
</dbReference>
<comment type="similarity">
    <text evidence="6">Belongs to the NAD synthetase family.</text>
</comment>
<accession>A0A0P6Z016</accession>
<dbReference type="EC" id="6.3.1.5" evidence="7"/>
<dbReference type="GO" id="GO:0004359">
    <property type="term" value="F:glutaminase activity"/>
    <property type="evidence" value="ECO:0007669"/>
    <property type="project" value="InterPro"/>
</dbReference>
<dbReference type="SUPFAM" id="SSF52402">
    <property type="entry name" value="Adenine nucleotide alpha hydrolases-like"/>
    <property type="match status" value="1"/>
</dbReference>
<evidence type="ECO:0000256" key="4">
    <source>
        <dbReference type="ARBA" id="ARBA00022840"/>
    </source>
</evidence>
<feature type="domain" description="NAD/GMP synthase" evidence="8">
    <location>
        <begin position="26"/>
        <end position="262"/>
    </location>
</feature>
<evidence type="ECO:0000256" key="7">
    <source>
        <dbReference type="RuleBase" id="RU003812"/>
    </source>
</evidence>